<evidence type="ECO:0000313" key="11">
    <source>
        <dbReference type="EMBL" id="MFC6867461.1"/>
    </source>
</evidence>
<accession>A0ABW2BWL5</accession>
<dbReference type="InterPro" id="IPR011257">
    <property type="entry name" value="DNA_glycosylase"/>
</dbReference>
<dbReference type="SMART" id="SM01009">
    <property type="entry name" value="AlkA_N"/>
    <property type="match status" value="1"/>
</dbReference>
<name>A0ABW2BWL5_9PSEU</name>
<evidence type="ECO:0000256" key="9">
    <source>
        <dbReference type="ARBA" id="ARBA00023204"/>
    </source>
</evidence>
<dbReference type="PANTHER" id="PTHR43003">
    <property type="entry name" value="DNA-3-METHYLADENINE GLYCOSYLASE"/>
    <property type="match status" value="1"/>
</dbReference>
<dbReference type="Gene3D" id="3.30.310.20">
    <property type="entry name" value="DNA-3-methyladenine glycosylase AlkA, N-terminal domain"/>
    <property type="match status" value="1"/>
</dbReference>
<dbReference type="Gene3D" id="1.10.340.30">
    <property type="entry name" value="Hypothetical protein, domain 2"/>
    <property type="match status" value="1"/>
</dbReference>
<dbReference type="InterPro" id="IPR004026">
    <property type="entry name" value="Ada_DNA_repair_Zn-bd"/>
</dbReference>
<dbReference type="SUPFAM" id="SSF48150">
    <property type="entry name" value="DNA-glycosylase"/>
    <property type="match status" value="1"/>
</dbReference>
<comment type="caution">
    <text evidence="11">The sequence shown here is derived from an EMBL/GenBank/DDBJ whole genome shotgun (WGS) entry which is preliminary data.</text>
</comment>
<evidence type="ECO:0000313" key="12">
    <source>
        <dbReference type="Proteomes" id="UP001596337"/>
    </source>
</evidence>
<dbReference type="InterPro" id="IPR051912">
    <property type="entry name" value="Alkylbase_DNA_Glycosylase/TA"/>
</dbReference>
<dbReference type="InterPro" id="IPR023170">
    <property type="entry name" value="HhH_base_excis_C"/>
</dbReference>
<organism evidence="11 12">
    <name type="scientific">Haloechinothrix salitolerans</name>
    <dbReference type="NCBI Taxonomy" id="926830"/>
    <lineage>
        <taxon>Bacteria</taxon>
        <taxon>Bacillati</taxon>
        <taxon>Actinomycetota</taxon>
        <taxon>Actinomycetes</taxon>
        <taxon>Pseudonocardiales</taxon>
        <taxon>Pseudonocardiaceae</taxon>
        <taxon>Haloechinothrix</taxon>
    </lineage>
</organism>
<dbReference type="EC" id="3.2.2.21" evidence="3"/>
<dbReference type="Pfam" id="PF00730">
    <property type="entry name" value="HhH-GPD"/>
    <property type="match status" value="1"/>
</dbReference>
<evidence type="ECO:0000256" key="3">
    <source>
        <dbReference type="ARBA" id="ARBA00012000"/>
    </source>
</evidence>
<dbReference type="SUPFAM" id="SSF57884">
    <property type="entry name" value="Ada DNA repair protein, N-terminal domain (N-Ada 10)"/>
    <property type="match status" value="1"/>
</dbReference>
<comment type="catalytic activity">
    <reaction evidence="1">
        <text>Hydrolysis of alkylated DNA, releasing 3-methyladenine, 3-methylguanine, 7-methylguanine and 7-methyladenine.</text>
        <dbReference type="EC" id="3.2.2.21"/>
    </reaction>
</comment>
<dbReference type="InterPro" id="IPR003265">
    <property type="entry name" value="HhH-GPD_domain"/>
</dbReference>
<dbReference type="Pfam" id="PF02805">
    <property type="entry name" value="Ada_Zn_binding"/>
    <property type="match status" value="1"/>
</dbReference>
<evidence type="ECO:0000256" key="4">
    <source>
        <dbReference type="ARBA" id="ARBA00022603"/>
    </source>
</evidence>
<evidence type="ECO:0000256" key="1">
    <source>
        <dbReference type="ARBA" id="ARBA00000086"/>
    </source>
</evidence>
<dbReference type="RefSeq" id="WP_345405390.1">
    <property type="nucleotide sequence ID" value="NZ_BAABLA010000120.1"/>
</dbReference>
<keyword evidence="6" id="KW-0805">Transcription regulation</keyword>
<dbReference type="Gene3D" id="1.10.1670.10">
    <property type="entry name" value="Helix-hairpin-Helix base-excision DNA repair enzymes (C-terminal)"/>
    <property type="match status" value="1"/>
</dbReference>
<comment type="cofactor">
    <cofactor evidence="2">
        <name>Zn(2+)</name>
        <dbReference type="ChEBI" id="CHEBI:29105"/>
    </cofactor>
</comment>
<evidence type="ECO:0000256" key="6">
    <source>
        <dbReference type="ARBA" id="ARBA00023015"/>
    </source>
</evidence>
<sequence length="521" mass="55313">MPQQTATHPALWQDFERCYRAVASRETRFDGQFITGVRTTGIYCRPSCPAQTPLASNVEFFPTSAAAQAAGFRACRRCLPDAVPGSPEWNLRADLAARAMRLITDGVVEREGVPGLAARLGYSERQLVRTLTAELGAGPLALARAHRAHTARLLIERTSLSLSDVAFAAGFASVRQFNATMREVFATTPSRLRGARRVALGNGAAPNGAVTLRLRLPARTPFDGAGVLDFLAARAVAGVEAVADGEYARTLRLPHGTATARLRPAPGHVECTLRLTDTRDIASAVNRLRRLFDLDADPAAIEATLLGEPLLKASVAAMPGIRLPGSVDGAETLVRAMLGQQVTVAAARTAAERLCAALGEPLDHPDDTLTTLFPTPDVIAERGHEVLTGPARRVESIIAVSAALASGALDVHLGRDPHELRDELLAQPGIGPWTADYLLLRVLGSPDVLLTGDLALRSGAEALGLPTNPTALTDRMAALRPWRSYAGMHLWRAAGAVKGILLASDASKMPFTAPPTPERTT</sequence>
<dbReference type="SUPFAM" id="SSF55945">
    <property type="entry name" value="TATA-box binding protein-like"/>
    <property type="match status" value="1"/>
</dbReference>
<dbReference type="InterPro" id="IPR009057">
    <property type="entry name" value="Homeodomain-like_sf"/>
</dbReference>
<protein>
    <recommendedName>
        <fullName evidence="3">DNA-3-methyladenine glycosylase II</fullName>
        <ecNumber evidence="3">3.2.2.21</ecNumber>
    </recommendedName>
</protein>
<keyword evidence="7" id="KW-0010">Activator</keyword>
<dbReference type="CDD" id="cd00056">
    <property type="entry name" value="ENDO3c"/>
    <property type="match status" value="1"/>
</dbReference>
<keyword evidence="5" id="KW-0227">DNA damage</keyword>
<dbReference type="Gene3D" id="1.10.10.60">
    <property type="entry name" value="Homeodomain-like"/>
    <property type="match status" value="1"/>
</dbReference>
<dbReference type="Proteomes" id="UP001596337">
    <property type="component" value="Unassembled WGS sequence"/>
</dbReference>
<dbReference type="Pfam" id="PF12833">
    <property type="entry name" value="HTH_18"/>
    <property type="match status" value="1"/>
</dbReference>
<dbReference type="InterPro" id="IPR037046">
    <property type="entry name" value="AlkA_N_sf"/>
</dbReference>
<dbReference type="InterPro" id="IPR018060">
    <property type="entry name" value="HTH_AraC"/>
</dbReference>
<feature type="domain" description="HTH araC/xylS-type" evidence="10">
    <location>
        <begin position="97"/>
        <end position="195"/>
    </location>
</feature>
<proteinExistence type="predicted"/>
<keyword evidence="4" id="KW-0489">Methyltransferase</keyword>
<evidence type="ECO:0000256" key="2">
    <source>
        <dbReference type="ARBA" id="ARBA00001947"/>
    </source>
</evidence>
<dbReference type="SMART" id="SM00342">
    <property type="entry name" value="HTH_ARAC"/>
    <property type="match status" value="1"/>
</dbReference>
<dbReference type="InterPro" id="IPR035451">
    <property type="entry name" value="Ada-like_dom_sf"/>
</dbReference>
<evidence type="ECO:0000259" key="10">
    <source>
        <dbReference type="PROSITE" id="PS01124"/>
    </source>
</evidence>
<dbReference type="SMART" id="SM00478">
    <property type="entry name" value="ENDO3c"/>
    <property type="match status" value="1"/>
</dbReference>
<dbReference type="PROSITE" id="PS01124">
    <property type="entry name" value="HTH_ARAC_FAMILY_2"/>
    <property type="match status" value="1"/>
</dbReference>
<keyword evidence="12" id="KW-1185">Reference proteome</keyword>
<dbReference type="EMBL" id="JBHSXX010000001">
    <property type="protein sequence ID" value="MFC6867461.1"/>
    <property type="molecule type" value="Genomic_DNA"/>
</dbReference>
<keyword evidence="9" id="KW-0234">DNA repair</keyword>
<dbReference type="InterPro" id="IPR010316">
    <property type="entry name" value="AlkA_N"/>
</dbReference>
<dbReference type="PANTHER" id="PTHR43003:SF13">
    <property type="entry name" value="DNA-3-METHYLADENINE GLYCOSYLASE 2"/>
    <property type="match status" value="1"/>
</dbReference>
<dbReference type="Pfam" id="PF06029">
    <property type="entry name" value="AlkA_N"/>
    <property type="match status" value="1"/>
</dbReference>
<keyword evidence="4" id="KW-0808">Transferase</keyword>
<keyword evidence="8" id="KW-0804">Transcription</keyword>
<gene>
    <name evidence="11" type="ORF">ACFQGD_09895</name>
</gene>
<reference evidence="12" key="1">
    <citation type="journal article" date="2019" name="Int. J. Syst. Evol. Microbiol.">
        <title>The Global Catalogue of Microorganisms (GCM) 10K type strain sequencing project: providing services to taxonomists for standard genome sequencing and annotation.</title>
        <authorList>
            <consortium name="The Broad Institute Genomics Platform"/>
            <consortium name="The Broad Institute Genome Sequencing Center for Infectious Disease"/>
            <person name="Wu L."/>
            <person name="Ma J."/>
        </authorList>
    </citation>
    <scope>NUCLEOTIDE SEQUENCE [LARGE SCALE GENOMIC DNA]</scope>
    <source>
        <strain evidence="12">KCTC 32255</strain>
    </source>
</reference>
<evidence type="ECO:0000256" key="5">
    <source>
        <dbReference type="ARBA" id="ARBA00022763"/>
    </source>
</evidence>
<dbReference type="Gene3D" id="3.40.10.10">
    <property type="entry name" value="DNA Methylphosphotriester Repair Domain"/>
    <property type="match status" value="1"/>
</dbReference>
<evidence type="ECO:0000256" key="7">
    <source>
        <dbReference type="ARBA" id="ARBA00023159"/>
    </source>
</evidence>
<dbReference type="SUPFAM" id="SSF46689">
    <property type="entry name" value="Homeodomain-like"/>
    <property type="match status" value="1"/>
</dbReference>
<evidence type="ECO:0000256" key="8">
    <source>
        <dbReference type="ARBA" id="ARBA00023163"/>
    </source>
</evidence>